<dbReference type="InterPro" id="IPR020827">
    <property type="entry name" value="Asparaginase/glutaminase_AS1"/>
</dbReference>
<evidence type="ECO:0000256" key="1">
    <source>
        <dbReference type="ARBA" id="ARBA00010518"/>
    </source>
</evidence>
<dbReference type="Gene3D" id="3.40.50.40">
    <property type="match status" value="1"/>
</dbReference>
<dbReference type="PIRSF" id="PIRSF500176">
    <property type="entry name" value="L_ASNase"/>
    <property type="match status" value="1"/>
</dbReference>
<keyword evidence="9" id="KW-1185">Reference proteome</keyword>
<sequence length="353" mass="35854">MNGMLHQSRRHAARAVMLLALLLFSANSAWAQDRPHVLVIATGGTIASTASGPGLTGDALVSAIPALGKVARLQVEDLAAGGSSGLKRADWARLVRRIRAAFAGDPTLAGIVVTHGTDTLEETAMLLDLVIADARPVVLTGSMRSSDEISADGPANLLEAVRVAADPQARGRGTLVALDGQILAAGDAAKLSTSRTSAFASPNQGALGAVIEDGVRFFQPAGRAGRVYDLSPERIATLPRVDIVLSYFDGDGALADAAVAAGAKGLVVAGFGSGTLAPPMRSTVKALAESGFPVVLSARVASGAVKDSGLWDGKAPAAFARSGFLNPAKARVLLMVHLAAGGTETLQAAFAGR</sequence>
<protein>
    <submittedName>
        <fullName evidence="8">Asparaginase</fullName>
    </submittedName>
</protein>
<dbReference type="Pfam" id="PF00710">
    <property type="entry name" value="Asparaginase"/>
    <property type="match status" value="1"/>
</dbReference>
<evidence type="ECO:0000259" key="6">
    <source>
        <dbReference type="Pfam" id="PF00710"/>
    </source>
</evidence>
<dbReference type="Pfam" id="PF17763">
    <property type="entry name" value="Asparaginase_C"/>
    <property type="match status" value="1"/>
</dbReference>
<dbReference type="InterPro" id="IPR027473">
    <property type="entry name" value="L-asparaginase_C"/>
</dbReference>
<dbReference type="PRINTS" id="PR00139">
    <property type="entry name" value="ASNGLNASE"/>
</dbReference>
<dbReference type="InterPro" id="IPR004550">
    <property type="entry name" value="AsnASE_II"/>
</dbReference>
<dbReference type="InterPro" id="IPR040919">
    <property type="entry name" value="Asparaginase_C"/>
</dbReference>
<evidence type="ECO:0000256" key="4">
    <source>
        <dbReference type="PROSITE-ProRule" id="PRU10100"/>
    </source>
</evidence>
<dbReference type="Proteomes" id="UP000706039">
    <property type="component" value="Unassembled WGS sequence"/>
</dbReference>
<dbReference type="InterPro" id="IPR027475">
    <property type="entry name" value="Asparaginase/glutaminase_AS2"/>
</dbReference>
<evidence type="ECO:0000256" key="3">
    <source>
        <dbReference type="PROSITE-ProRule" id="PRU10099"/>
    </source>
</evidence>
<dbReference type="RefSeq" id="WP_222991578.1">
    <property type="nucleotide sequence ID" value="NZ_JAINVV010000009.1"/>
</dbReference>
<dbReference type="SUPFAM" id="SSF53774">
    <property type="entry name" value="Glutaminase/Asparaginase"/>
    <property type="match status" value="1"/>
</dbReference>
<evidence type="ECO:0000256" key="2">
    <source>
        <dbReference type="ARBA" id="ARBA00022801"/>
    </source>
</evidence>
<comment type="caution">
    <text evidence="8">The sequence shown here is derived from an EMBL/GenBank/DDBJ whole genome shotgun (WGS) entry which is preliminary data.</text>
</comment>
<dbReference type="InterPro" id="IPR037152">
    <property type="entry name" value="L-asparaginase_N_sf"/>
</dbReference>
<gene>
    <name evidence="8" type="ORF">K7G82_19365</name>
</gene>
<dbReference type="CDD" id="cd08964">
    <property type="entry name" value="L-asparaginase_II"/>
    <property type="match status" value="1"/>
</dbReference>
<reference evidence="8 9" key="1">
    <citation type="submission" date="2021-08" db="EMBL/GenBank/DDBJ databases">
        <authorList>
            <person name="Tuo L."/>
        </authorList>
    </citation>
    <scope>NUCLEOTIDE SEQUENCE [LARGE SCALE GENOMIC DNA]</scope>
    <source>
        <strain evidence="8 9">JCM 31229</strain>
    </source>
</reference>
<proteinExistence type="inferred from homology"/>
<dbReference type="PROSITE" id="PS51732">
    <property type="entry name" value="ASN_GLN_ASE_3"/>
    <property type="match status" value="1"/>
</dbReference>
<dbReference type="PANTHER" id="PTHR11707">
    <property type="entry name" value="L-ASPARAGINASE"/>
    <property type="match status" value="1"/>
</dbReference>
<dbReference type="InterPro" id="IPR006034">
    <property type="entry name" value="Asparaginase/glutaminase-like"/>
</dbReference>
<dbReference type="SFLD" id="SFLDS00057">
    <property type="entry name" value="Glutaminase/Asparaginase"/>
    <property type="match status" value="1"/>
</dbReference>
<feature type="chain" id="PRO_5045325068" evidence="5">
    <location>
        <begin position="32"/>
        <end position="353"/>
    </location>
</feature>
<keyword evidence="2" id="KW-0378">Hydrolase</keyword>
<organism evidence="8 9">
    <name type="scientific">Sphingomonas colocasiae</name>
    <dbReference type="NCBI Taxonomy" id="1848973"/>
    <lineage>
        <taxon>Bacteria</taxon>
        <taxon>Pseudomonadati</taxon>
        <taxon>Pseudomonadota</taxon>
        <taxon>Alphaproteobacteria</taxon>
        <taxon>Sphingomonadales</taxon>
        <taxon>Sphingomonadaceae</taxon>
        <taxon>Sphingomonas</taxon>
    </lineage>
</organism>
<dbReference type="PROSITE" id="PS00144">
    <property type="entry name" value="ASN_GLN_ASE_1"/>
    <property type="match status" value="1"/>
</dbReference>
<dbReference type="PROSITE" id="PS00917">
    <property type="entry name" value="ASN_GLN_ASE_2"/>
    <property type="match status" value="1"/>
</dbReference>
<dbReference type="PIRSF" id="PIRSF001220">
    <property type="entry name" value="L-ASNase_gatD"/>
    <property type="match status" value="1"/>
</dbReference>
<dbReference type="EMBL" id="JAINVV010000009">
    <property type="protein sequence ID" value="MBY8824473.1"/>
    <property type="molecule type" value="Genomic_DNA"/>
</dbReference>
<dbReference type="Gene3D" id="3.40.50.1170">
    <property type="entry name" value="L-asparaginase, N-terminal domain"/>
    <property type="match status" value="1"/>
</dbReference>
<dbReference type="SMART" id="SM00870">
    <property type="entry name" value="Asparaginase"/>
    <property type="match status" value="1"/>
</dbReference>
<evidence type="ECO:0000259" key="7">
    <source>
        <dbReference type="Pfam" id="PF17763"/>
    </source>
</evidence>
<name>A0ABS7PT58_9SPHN</name>
<dbReference type="PANTHER" id="PTHR11707:SF28">
    <property type="entry name" value="60 KDA LYSOPHOSPHOLIPASE"/>
    <property type="match status" value="1"/>
</dbReference>
<feature type="domain" description="L-asparaginase N-terminal" evidence="6">
    <location>
        <begin position="36"/>
        <end position="220"/>
    </location>
</feature>
<dbReference type="InterPro" id="IPR027474">
    <property type="entry name" value="L-asparaginase_N"/>
</dbReference>
<keyword evidence="5" id="KW-0732">Signal</keyword>
<evidence type="ECO:0000256" key="5">
    <source>
        <dbReference type="SAM" id="SignalP"/>
    </source>
</evidence>
<dbReference type="InterPro" id="IPR036152">
    <property type="entry name" value="Asp/glu_Ase-like_sf"/>
</dbReference>
<accession>A0ABS7PT58</accession>
<feature type="domain" description="Asparaginase/glutaminase C-terminal" evidence="7">
    <location>
        <begin position="240"/>
        <end position="345"/>
    </location>
</feature>
<feature type="active site" evidence="4">
    <location>
        <position position="117"/>
    </location>
</feature>
<feature type="active site" evidence="3">
    <location>
        <position position="45"/>
    </location>
</feature>
<comment type="similarity">
    <text evidence="1">Belongs to the asparaginase 1 family.</text>
</comment>
<evidence type="ECO:0000313" key="8">
    <source>
        <dbReference type="EMBL" id="MBY8824473.1"/>
    </source>
</evidence>
<feature type="signal peptide" evidence="5">
    <location>
        <begin position="1"/>
        <end position="31"/>
    </location>
</feature>
<evidence type="ECO:0000313" key="9">
    <source>
        <dbReference type="Proteomes" id="UP000706039"/>
    </source>
</evidence>